<protein>
    <submittedName>
        <fullName evidence="2">Uncharacterized protein</fullName>
    </submittedName>
</protein>
<keyword evidence="1" id="KW-0472">Membrane</keyword>
<dbReference type="Proteomes" id="UP000837932">
    <property type="component" value="Unassembled WGS sequence"/>
</dbReference>
<evidence type="ECO:0000256" key="1">
    <source>
        <dbReference type="SAM" id="Phobius"/>
    </source>
</evidence>
<organism evidence="2 3">
    <name type="scientific">Emticicia aquatica</name>
    <dbReference type="NCBI Taxonomy" id="1681835"/>
    <lineage>
        <taxon>Bacteria</taxon>
        <taxon>Pseudomonadati</taxon>
        <taxon>Bacteroidota</taxon>
        <taxon>Cytophagia</taxon>
        <taxon>Cytophagales</taxon>
        <taxon>Leadbetterellaceae</taxon>
        <taxon>Emticicia</taxon>
    </lineage>
</organism>
<dbReference type="EMBL" id="CAKLPY010000002">
    <property type="protein sequence ID" value="CAH0996058.1"/>
    <property type="molecule type" value="Genomic_DNA"/>
</dbReference>
<keyword evidence="1" id="KW-1133">Transmembrane helix</keyword>
<evidence type="ECO:0000313" key="2">
    <source>
        <dbReference type="EMBL" id="CAH0996058.1"/>
    </source>
</evidence>
<accession>A0ABM9AQS8</accession>
<gene>
    <name evidence="2" type="ORF">EMA8858_02188</name>
</gene>
<keyword evidence="3" id="KW-1185">Reference proteome</keyword>
<evidence type="ECO:0000313" key="3">
    <source>
        <dbReference type="Proteomes" id="UP000837932"/>
    </source>
</evidence>
<keyword evidence="1" id="KW-0812">Transmembrane</keyword>
<comment type="caution">
    <text evidence="2">The sequence shown here is derived from an EMBL/GenBank/DDBJ whole genome shotgun (WGS) entry which is preliminary data.</text>
</comment>
<reference evidence="2" key="1">
    <citation type="submission" date="2021-12" db="EMBL/GenBank/DDBJ databases">
        <authorList>
            <person name="Rodrigo-Torres L."/>
            <person name="Arahal R. D."/>
            <person name="Lucena T."/>
        </authorList>
    </citation>
    <scope>NUCLEOTIDE SEQUENCE</scope>
    <source>
        <strain evidence="2">CECT 8858</strain>
    </source>
</reference>
<feature type="transmembrane region" description="Helical" evidence="1">
    <location>
        <begin position="34"/>
        <end position="54"/>
    </location>
</feature>
<proteinExistence type="predicted"/>
<sequence length="62" mass="7295">MLTLINKNTIPRLLKNANSTQLTYNKHFTDSGELILCFLMSIFFLILGFKKYLFTLFNFLKT</sequence>
<name>A0ABM9AQS8_9BACT</name>